<protein>
    <submittedName>
        <fullName evidence="2">Uncharacterized protein</fullName>
    </submittedName>
</protein>
<gene>
    <name evidence="2" type="ORF">SEMRO_405_G136030.1</name>
</gene>
<feature type="compositionally biased region" description="Polar residues" evidence="1">
    <location>
        <begin position="75"/>
        <end position="88"/>
    </location>
</feature>
<evidence type="ECO:0000313" key="2">
    <source>
        <dbReference type="EMBL" id="CAB9509774.1"/>
    </source>
</evidence>
<dbReference type="Proteomes" id="UP001153069">
    <property type="component" value="Unassembled WGS sequence"/>
</dbReference>
<feature type="compositionally biased region" description="Polar residues" evidence="1">
    <location>
        <begin position="20"/>
        <end position="29"/>
    </location>
</feature>
<dbReference type="EMBL" id="CAICTM010000404">
    <property type="protein sequence ID" value="CAB9509774.1"/>
    <property type="molecule type" value="Genomic_DNA"/>
</dbReference>
<accession>A0A9N8DZ34</accession>
<keyword evidence="3" id="KW-1185">Reference proteome</keyword>
<organism evidence="2 3">
    <name type="scientific">Seminavis robusta</name>
    <dbReference type="NCBI Taxonomy" id="568900"/>
    <lineage>
        <taxon>Eukaryota</taxon>
        <taxon>Sar</taxon>
        <taxon>Stramenopiles</taxon>
        <taxon>Ochrophyta</taxon>
        <taxon>Bacillariophyta</taxon>
        <taxon>Bacillariophyceae</taxon>
        <taxon>Bacillariophycidae</taxon>
        <taxon>Naviculales</taxon>
        <taxon>Naviculaceae</taxon>
        <taxon>Seminavis</taxon>
    </lineage>
</organism>
<reference evidence="2" key="1">
    <citation type="submission" date="2020-06" db="EMBL/GenBank/DDBJ databases">
        <authorList>
            <consortium name="Plant Systems Biology data submission"/>
        </authorList>
    </citation>
    <scope>NUCLEOTIDE SEQUENCE</scope>
    <source>
        <strain evidence="2">D6</strain>
    </source>
</reference>
<feature type="compositionally biased region" description="Basic and acidic residues" evidence="1">
    <location>
        <begin position="30"/>
        <end position="41"/>
    </location>
</feature>
<evidence type="ECO:0000256" key="1">
    <source>
        <dbReference type="SAM" id="MobiDB-lite"/>
    </source>
</evidence>
<evidence type="ECO:0000313" key="3">
    <source>
        <dbReference type="Proteomes" id="UP001153069"/>
    </source>
</evidence>
<dbReference type="AlphaFoldDB" id="A0A9N8DZ34"/>
<feature type="region of interest" description="Disordered" evidence="1">
    <location>
        <begin position="18"/>
        <end position="96"/>
    </location>
</feature>
<proteinExistence type="predicted"/>
<sequence length="177" mass="20048">MHIPAYITVTNDSLDDDSVNSEILSPSQDRSCRECRWEQRRPARRQNSMPSCPRRRGSLKGALEDLDEPVRATLLSRSKSCRTQQTMPPSAPRRRKSITLDLEEDSDAESANFVAPQHQHRLNNDEEAELNSAILQLLSTASRSSAKTDILPHVPRRRQSFRRVDTTSPSRCFAHAA</sequence>
<feature type="region of interest" description="Disordered" evidence="1">
    <location>
        <begin position="142"/>
        <end position="177"/>
    </location>
</feature>
<name>A0A9N8DZ34_9STRA</name>
<comment type="caution">
    <text evidence="2">The sequence shown here is derived from an EMBL/GenBank/DDBJ whole genome shotgun (WGS) entry which is preliminary data.</text>
</comment>